<comment type="caution">
    <text evidence="10">The sequence shown here is derived from an EMBL/GenBank/DDBJ whole genome shotgun (WGS) entry which is preliminary data.</text>
</comment>
<dbReference type="PROSITE" id="PS50280">
    <property type="entry name" value="SET"/>
    <property type="match status" value="1"/>
</dbReference>
<dbReference type="SMART" id="SM00317">
    <property type="entry name" value="SET"/>
    <property type="match status" value="1"/>
</dbReference>
<dbReference type="InterPro" id="IPR046341">
    <property type="entry name" value="SET_dom_sf"/>
</dbReference>
<keyword evidence="11" id="KW-1185">Reference proteome</keyword>
<name>A0A9W6U088_9STRA</name>
<keyword evidence="7" id="KW-0539">Nucleus</keyword>
<sequence length="243" mass="26772">MGRLAHATVRCRLRCIVDSSDEEEENTPPNVQREHRSRCNSVSGDSLGVESKADDASTGTQTPPWLPSNTCRNGKMNIYCNANCCPYEGKCGNGLAESDSVCLMRNMRTSSPSVVAAQDIAAGQVLGQYLGEMEHVLASARGRLRNQGYRLVMKTRPDLASKAVRMAINAEGMGGMMRFVNHSCEPVAEFREVANGRRTTVVVARTDCIRQGEEVTVDYGDDLWFVCRCHSATCRHIQDHEDP</sequence>
<feature type="domain" description="SET" evidence="9">
    <location>
        <begin position="99"/>
        <end position="220"/>
    </location>
</feature>
<accession>A0A9W6U088</accession>
<proteinExistence type="predicted"/>
<protein>
    <submittedName>
        <fullName evidence="10">Unnamed protein product</fullName>
    </submittedName>
</protein>
<dbReference type="Pfam" id="PF00856">
    <property type="entry name" value="SET"/>
    <property type="match status" value="1"/>
</dbReference>
<evidence type="ECO:0000256" key="8">
    <source>
        <dbReference type="SAM" id="MobiDB-lite"/>
    </source>
</evidence>
<evidence type="ECO:0000259" key="9">
    <source>
        <dbReference type="PROSITE" id="PS50280"/>
    </source>
</evidence>
<evidence type="ECO:0000256" key="2">
    <source>
        <dbReference type="ARBA" id="ARBA00004286"/>
    </source>
</evidence>
<dbReference type="EMBL" id="BSXT01000280">
    <property type="protein sequence ID" value="GMF23264.1"/>
    <property type="molecule type" value="Genomic_DNA"/>
</dbReference>
<dbReference type="InterPro" id="IPR050777">
    <property type="entry name" value="SET2_Histone-Lys_MeTrsfase"/>
</dbReference>
<comment type="subcellular location">
    <subcellularLocation>
        <location evidence="2">Chromosome</location>
    </subcellularLocation>
    <subcellularLocation>
        <location evidence="1">Nucleus</location>
    </subcellularLocation>
</comment>
<feature type="region of interest" description="Disordered" evidence="8">
    <location>
        <begin position="22"/>
        <end position="63"/>
    </location>
</feature>
<organism evidence="10 11">
    <name type="scientific">Phytophthora fragariaefolia</name>
    <dbReference type="NCBI Taxonomy" id="1490495"/>
    <lineage>
        <taxon>Eukaryota</taxon>
        <taxon>Sar</taxon>
        <taxon>Stramenopiles</taxon>
        <taxon>Oomycota</taxon>
        <taxon>Peronosporomycetes</taxon>
        <taxon>Peronosporales</taxon>
        <taxon>Peronosporaceae</taxon>
        <taxon>Phytophthora</taxon>
    </lineage>
</organism>
<dbReference type="GO" id="GO:0005694">
    <property type="term" value="C:chromosome"/>
    <property type="evidence" value="ECO:0007669"/>
    <property type="project" value="UniProtKB-SubCell"/>
</dbReference>
<dbReference type="GO" id="GO:0005634">
    <property type="term" value="C:nucleus"/>
    <property type="evidence" value="ECO:0007669"/>
    <property type="project" value="UniProtKB-SubCell"/>
</dbReference>
<evidence type="ECO:0000256" key="6">
    <source>
        <dbReference type="ARBA" id="ARBA00022691"/>
    </source>
</evidence>
<evidence type="ECO:0000256" key="1">
    <source>
        <dbReference type="ARBA" id="ARBA00004123"/>
    </source>
</evidence>
<gene>
    <name evidence="10" type="ORF">Pfra01_000363700</name>
</gene>
<keyword evidence="5" id="KW-0808">Transferase</keyword>
<evidence type="ECO:0000313" key="11">
    <source>
        <dbReference type="Proteomes" id="UP001165121"/>
    </source>
</evidence>
<evidence type="ECO:0000256" key="4">
    <source>
        <dbReference type="ARBA" id="ARBA00022603"/>
    </source>
</evidence>
<dbReference type="OrthoDB" id="308383at2759"/>
<dbReference type="SUPFAM" id="SSF82199">
    <property type="entry name" value="SET domain"/>
    <property type="match status" value="1"/>
</dbReference>
<dbReference type="PANTHER" id="PTHR22884">
    <property type="entry name" value="SET DOMAIN PROTEINS"/>
    <property type="match status" value="1"/>
</dbReference>
<evidence type="ECO:0000256" key="3">
    <source>
        <dbReference type="ARBA" id="ARBA00022454"/>
    </source>
</evidence>
<keyword evidence="4" id="KW-0489">Methyltransferase</keyword>
<dbReference type="AlphaFoldDB" id="A0A9W6U088"/>
<evidence type="ECO:0000313" key="10">
    <source>
        <dbReference type="EMBL" id="GMF23264.1"/>
    </source>
</evidence>
<dbReference type="Proteomes" id="UP001165121">
    <property type="component" value="Unassembled WGS sequence"/>
</dbReference>
<dbReference type="GO" id="GO:0032259">
    <property type="term" value="P:methylation"/>
    <property type="evidence" value="ECO:0007669"/>
    <property type="project" value="UniProtKB-KW"/>
</dbReference>
<dbReference type="Gene3D" id="2.170.270.10">
    <property type="entry name" value="SET domain"/>
    <property type="match status" value="1"/>
</dbReference>
<keyword evidence="6" id="KW-0949">S-adenosyl-L-methionine</keyword>
<dbReference type="GO" id="GO:0008168">
    <property type="term" value="F:methyltransferase activity"/>
    <property type="evidence" value="ECO:0007669"/>
    <property type="project" value="UniProtKB-KW"/>
</dbReference>
<evidence type="ECO:0000256" key="5">
    <source>
        <dbReference type="ARBA" id="ARBA00022679"/>
    </source>
</evidence>
<keyword evidence="3" id="KW-0158">Chromosome</keyword>
<evidence type="ECO:0000256" key="7">
    <source>
        <dbReference type="ARBA" id="ARBA00023242"/>
    </source>
</evidence>
<dbReference type="InterPro" id="IPR001214">
    <property type="entry name" value="SET_dom"/>
</dbReference>
<reference evidence="10" key="1">
    <citation type="submission" date="2023-04" db="EMBL/GenBank/DDBJ databases">
        <title>Phytophthora fragariaefolia NBRC 109709.</title>
        <authorList>
            <person name="Ichikawa N."/>
            <person name="Sato H."/>
            <person name="Tonouchi N."/>
        </authorList>
    </citation>
    <scope>NUCLEOTIDE SEQUENCE</scope>
    <source>
        <strain evidence="10">NBRC 109709</strain>
    </source>
</reference>